<dbReference type="AlphaFoldDB" id="A0A9P6HJ01"/>
<protein>
    <recommendedName>
        <fullName evidence="3">Myosin N-terminal SH3-like domain-containing protein</fullName>
    </recommendedName>
</protein>
<dbReference type="OrthoDB" id="6108017at2759"/>
<organism evidence="4 5">
    <name type="scientific">Thelephora terrestris</name>
    <dbReference type="NCBI Taxonomy" id="56493"/>
    <lineage>
        <taxon>Eukaryota</taxon>
        <taxon>Fungi</taxon>
        <taxon>Dikarya</taxon>
        <taxon>Basidiomycota</taxon>
        <taxon>Agaricomycotina</taxon>
        <taxon>Agaricomycetes</taxon>
        <taxon>Thelephorales</taxon>
        <taxon>Thelephoraceae</taxon>
        <taxon>Thelephora</taxon>
    </lineage>
</organism>
<gene>
    <name evidence="4" type="ORF">BJ322DRAFT_1048078</name>
</gene>
<comment type="caution">
    <text evidence="4">The sequence shown here is derived from an EMBL/GenBank/DDBJ whole genome shotgun (WGS) entry which is preliminary data.</text>
</comment>
<sequence length="62" mass="6825">MSAFQNANTTSGFLGHAESNEKTWVWVPDDIEGYLSGWVRSDKDDMVEVVLDSGRGVCCSLL</sequence>
<dbReference type="InterPro" id="IPR008989">
    <property type="entry name" value="Myosin_S1_N"/>
</dbReference>
<dbReference type="Pfam" id="PF02736">
    <property type="entry name" value="Myosin_N"/>
    <property type="match status" value="1"/>
</dbReference>
<keyword evidence="1" id="KW-0547">Nucleotide-binding</keyword>
<evidence type="ECO:0000313" key="5">
    <source>
        <dbReference type="Proteomes" id="UP000736335"/>
    </source>
</evidence>
<dbReference type="GO" id="GO:0003774">
    <property type="term" value="F:cytoskeletal motor activity"/>
    <property type="evidence" value="ECO:0007669"/>
    <property type="project" value="InterPro"/>
</dbReference>
<dbReference type="Gene3D" id="2.30.30.360">
    <property type="entry name" value="Myosin S1 fragment, N-terminal"/>
    <property type="match status" value="1"/>
</dbReference>
<dbReference type="GO" id="GO:0016459">
    <property type="term" value="C:myosin complex"/>
    <property type="evidence" value="ECO:0007669"/>
    <property type="project" value="InterPro"/>
</dbReference>
<evidence type="ECO:0000259" key="3">
    <source>
        <dbReference type="PROSITE" id="PS51844"/>
    </source>
</evidence>
<reference evidence="4" key="2">
    <citation type="submission" date="2020-11" db="EMBL/GenBank/DDBJ databases">
        <authorList>
            <consortium name="DOE Joint Genome Institute"/>
            <person name="Kuo A."/>
            <person name="Miyauchi S."/>
            <person name="Kiss E."/>
            <person name="Drula E."/>
            <person name="Kohler A."/>
            <person name="Sanchez-Garcia M."/>
            <person name="Andreopoulos B."/>
            <person name="Barry K.W."/>
            <person name="Bonito G."/>
            <person name="Buee M."/>
            <person name="Carver A."/>
            <person name="Chen C."/>
            <person name="Cichocki N."/>
            <person name="Clum A."/>
            <person name="Culley D."/>
            <person name="Crous P.W."/>
            <person name="Fauchery L."/>
            <person name="Girlanda M."/>
            <person name="Hayes R."/>
            <person name="Keri Z."/>
            <person name="Labutti K."/>
            <person name="Lipzen A."/>
            <person name="Lombard V."/>
            <person name="Magnuson J."/>
            <person name="Maillard F."/>
            <person name="Morin E."/>
            <person name="Murat C."/>
            <person name="Nolan M."/>
            <person name="Ohm R."/>
            <person name="Pangilinan J."/>
            <person name="Pereira M."/>
            <person name="Perotto S."/>
            <person name="Peter M."/>
            <person name="Riley R."/>
            <person name="Sitrit Y."/>
            <person name="Stielow B."/>
            <person name="Szollosi G."/>
            <person name="Zifcakova L."/>
            <person name="Stursova M."/>
            <person name="Spatafora J.W."/>
            <person name="Tedersoo L."/>
            <person name="Vaario L.-M."/>
            <person name="Yamada A."/>
            <person name="Yan M."/>
            <person name="Wang P."/>
            <person name="Xu J."/>
            <person name="Bruns T."/>
            <person name="Baldrian P."/>
            <person name="Vilgalys R."/>
            <person name="Henrissat B."/>
            <person name="Grigoriev I.V."/>
            <person name="Hibbett D."/>
            <person name="Nagy L.G."/>
            <person name="Martin F.M."/>
        </authorList>
    </citation>
    <scope>NUCLEOTIDE SEQUENCE</scope>
    <source>
        <strain evidence="4">UH-Tt-Lm1</strain>
    </source>
</reference>
<accession>A0A9P6HJ01</accession>
<keyword evidence="2" id="KW-0067">ATP-binding</keyword>
<dbReference type="SUPFAM" id="SSF50084">
    <property type="entry name" value="Myosin S1 fragment, N-terminal domain"/>
    <property type="match status" value="1"/>
</dbReference>
<dbReference type="PROSITE" id="PS51844">
    <property type="entry name" value="SH3_LIKE"/>
    <property type="match status" value="1"/>
</dbReference>
<dbReference type="EMBL" id="WIUZ02000004">
    <property type="protein sequence ID" value="KAF9788278.1"/>
    <property type="molecule type" value="Genomic_DNA"/>
</dbReference>
<keyword evidence="5" id="KW-1185">Reference proteome</keyword>
<evidence type="ECO:0000313" key="4">
    <source>
        <dbReference type="EMBL" id="KAF9788278.1"/>
    </source>
</evidence>
<dbReference type="GO" id="GO:0051015">
    <property type="term" value="F:actin filament binding"/>
    <property type="evidence" value="ECO:0007669"/>
    <property type="project" value="InterPro"/>
</dbReference>
<name>A0A9P6HJ01_9AGAM</name>
<evidence type="ECO:0000256" key="1">
    <source>
        <dbReference type="ARBA" id="ARBA00022741"/>
    </source>
</evidence>
<proteinExistence type="predicted"/>
<dbReference type="InterPro" id="IPR004009">
    <property type="entry name" value="SH3_Myosin"/>
</dbReference>
<dbReference type="Proteomes" id="UP000736335">
    <property type="component" value="Unassembled WGS sequence"/>
</dbReference>
<evidence type="ECO:0000256" key="2">
    <source>
        <dbReference type="ARBA" id="ARBA00022840"/>
    </source>
</evidence>
<dbReference type="GO" id="GO:0005524">
    <property type="term" value="F:ATP binding"/>
    <property type="evidence" value="ECO:0007669"/>
    <property type="project" value="UniProtKB-KW"/>
</dbReference>
<feature type="domain" description="Myosin N-terminal SH3-like" evidence="3">
    <location>
        <begin position="20"/>
        <end position="62"/>
    </location>
</feature>
<reference evidence="4" key="1">
    <citation type="journal article" date="2020" name="Nat. Commun.">
        <title>Large-scale genome sequencing of mycorrhizal fungi provides insights into the early evolution of symbiotic traits.</title>
        <authorList>
            <person name="Miyauchi S."/>
            <person name="Kiss E."/>
            <person name="Kuo A."/>
            <person name="Drula E."/>
            <person name="Kohler A."/>
            <person name="Sanchez-Garcia M."/>
            <person name="Morin E."/>
            <person name="Andreopoulos B."/>
            <person name="Barry K.W."/>
            <person name="Bonito G."/>
            <person name="Buee M."/>
            <person name="Carver A."/>
            <person name="Chen C."/>
            <person name="Cichocki N."/>
            <person name="Clum A."/>
            <person name="Culley D."/>
            <person name="Crous P.W."/>
            <person name="Fauchery L."/>
            <person name="Girlanda M."/>
            <person name="Hayes R.D."/>
            <person name="Keri Z."/>
            <person name="LaButti K."/>
            <person name="Lipzen A."/>
            <person name="Lombard V."/>
            <person name="Magnuson J."/>
            <person name="Maillard F."/>
            <person name="Murat C."/>
            <person name="Nolan M."/>
            <person name="Ohm R.A."/>
            <person name="Pangilinan J."/>
            <person name="Pereira M.F."/>
            <person name="Perotto S."/>
            <person name="Peter M."/>
            <person name="Pfister S."/>
            <person name="Riley R."/>
            <person name="Sitrit Y."/>
            <person name="Stielow J.B."/>
            <person name="Szollosi G."/>
            <person name="Zifcakova L."/>
            <person name="Stursova M."/>
            <person name="Spatafora J.W."/>
            <person name="Tedersoo L."/>
            <person name="Vaario L.M."/>
            <person name="Yamada A."/>
            <person name="Yan M."/>
            <person name="Wang P."/>
            <person name="Xu J."/>
            <person name="Bruns T."/>
            <person name="Baldrian P."/>
            <person name="Vilgalys R."/>
            <person name="Dunand C."/>
            <person name="Henrissat B."/>
            <person name="Grigoriev I.V."/>
            <person name="Hibbett D."/>
            <person name="Nagy L.G."/>
            <person name="Martin F.M."/>
        </authorList>
    </citation>
    <scope>NUCLEOTIDE SEQUENCE</scope>
    <source>
        <strain evidence="4">UH-Tt-Lm1</strain>
    </source>
</reference>